<dbReference type="PANTHER" id="PTHR24276:SF98">
    <property type="entry name" value="FI18310P1-RELATED"/>
    <property type="match status" value="1"/>
</dbReference>
<dbReference type="InterPro" id="IPR050430">
    <property type="entry name" value="Peptidase_S1"/>
</dbReference>
<feature type="signal peptide" evidence="3">
    <location>
        <begin position="1"/>
        <end position="27"/>
    </location>
</feature>
<accession>A0ABV9ZMY0</accession>
<gene>
    <name evidence="5" type="ORF">ACFPK1_31115</name>
</gene>
<evidence type="ECO:0000256" key="2">
    <source>
        <dbReference type="ARBA" id="ARBA00023157"/>
    </source>
</evidence>
<feature type="domain" description="Peptidase S1" evidence="4">
    <location>
        <begin position="28"/>
        <end position="264"/>
    </location>
</feature>
<comment type="caution">
    <text evidence="5">The sequence shown here is derived from an EMBL/GenBank/DDBJ whole genome shotgun (WGS) entry which is preliminary data.</text>
</comment>
<dbReference type="InterPro" id="IPR009003">
    <property type="entry name" value="Peptidase_S1_PA"/>
</dbReference>
<evidence type="ECO:0000313" key="6">
    <source>
        <dbReference type="Proteomes" id="UP001596175"/>
    </source>
</evidence>
<dbReference type="PANTHER" id="PTHR24276">
    <property type="entry name" value="POLYSERASE-RELATED"/>
    <property type="match status" value="1"/>
</dbReference>
<comment type="similarity">
    <text evidence="1">Belongs to the peptidase S1 family.</text>
</comment>
<name>A0ABV9ZMY0_9PSEU</name>
<dbReference type="EMBL" id="JBHSKG010000027">
    <property type="protein sequence ID" value="MFC5142714.1"/>
    <property type="molecule type" value="Genomic_DNA"/>
</dbReference>
<evidence type="ECO:0000313" key="5">
    <source>
        <dbReference type="EMBL" id="MFC5142714.1"/>
    </source>
</evidence>
<sequence>MHRGVGLIVAAAIAAATMLSVTTPAAAIEGGVPVATTEQNYRTFGALGRVVTTYADGRWGLCTATLIAPTVAMTAQHCMPFKNDRWDEGKSPSEIDIEVAFNVLDLDDGRGVLRKVVAGTESNRDYGTENDSIFLLHLDRPVTEVTPIRAAGHQEGDLWRKGRPVFALGWGYTEEGRESRELRRADTTVRDTVATTAWKIGGALRVNDSGEGVTAPGDSGGPLITLDGADRPVVVGVLWGGGVPWGRSTERSYYMKPGVDSLFGDRGELVPNPRQVR</sequence>
<keyword evidence="6" id="KW-1185">Reference proteome</keyword>
<reference evidence="6" key="1">
    <citation type="journal article" date="2019" name="Int. J. Syst. Evol. Microbiol.">
        <title>The Global Catalogue of Microorganisms (GCM) 10K type strain sequencing project: providing services to taxonomists for standard genome sequencing and annotation.</title>
        <authorList>
            <consortium name="The Broad Institute Genomics Platform"/>
            <consortium name="The Broad Institute Genome Sequencing Center for Infectious Disease"/>
            <person name="Wu L."/>
            <person name="Ma J."/>
        </authorList>
    </citation>
    <scope>NUCLEOTIDE SEQUENCE [LARGE SCALE GENOMIC DNA]</scope>
    <source>
        <strain evidence="6">XZYJ18</strain>
    </source>
</reference>
<dbReference type="Pfam" id="PF00089">
    <property type="entry name" value="Trypsin"/>
    <property type="match status" value="1"/>
</dbReference>
<evidence type="ECO:0000259" key="4">
    <source>
        <dbReference type="PROSITE" id="PS50240"/>
    </source>
</evidence>
<keyword evidence="2" id="KW-1015">Disulfide bond</keyword>
<organism evidence="5 6">
    <name type="scientific">Actinomycetospora rhizophila</name>
    <dbReference type="NCBI Taxonomy" id="1416876"/>
    <lineage>
        <taxon>Bacteria</taxon>
        <taxon>Bacillati</taxon>
        <taxon>Actinomycetota</taxon>
        <taxon>Actinomycetes</taxon>
        <taxon>Pseudonocardiales</taxon>
        <taxon>Pseudonocardiaceae</taxon>
        <taxon>Actinomycetospora</taxon>
    </lineage>
</organism>
<dbReference type="SMART" id="SM00020">
    <property type="entry name" value="Tryp_SPc"/>
    <property type="match status" value="1"/>
</dbReference>
<dbReference type="SUPFAM" id="SSF50494">
    <property type="entry name" value="Trypsin-like serine proteases"/>
    <property type="match status" value="1"/>
</dbReference>
<protein>
    <submittedName>
        <fullName evidence="5">S1 family peptidase</fullName>
    </submittedName>
</protein>
<dbReference type="Gene3D" id="2.40.10.10">
    <property type="entry name" value="Trypsin-like serine proteases"/>
    <property type="match status" value="1"/>
</dbReference>
<dbReference type="InterPro" id="IPR001254">
    <property type="entry name" value="Trypsin_dom"/>
</dbReference>
<dbReference type="RefSeq" id="WP_378024828.1">
    <property type="nucleotide sequence ID" value="NZ_JBHSKG010000027.1"/>
</dbReference>
<evidence type="ECO:0000256" key="3">
    <source>
        <dbReference type="SAM" id="SignalP"/>
    </source>
</evidence>
<dbReference type="Proteomes" id="UP001596175">
    <property type="component" value="Unassembled WGS sequence"/>
</dbReference>
<dbReference type="InterPro" id="IPR043504">
    <property type="entry name" value="Peptidase_S1_PA_chymotrypsin"/>
</dbReference>
<dbReference type="PROSITE" id="PS50240">
    <property type="entry name" value="TRYPSIN_DOM"/>
    <property type="match status" value="1"/>
</dbReference>
<dbReference type="InterPro" id="IPR001314">
    <property type="entry name" value="Peptidase_S1A"/>
</dbReference>
<proteinExistence type="inferred from homology"/>
<keyword evidence="3" id="KW-0732">Signal</keyword>
<feature type="chain" id="PRO_5047264573" evidence="3">
    <location>
        <begin position="28"/>
        <end position="277"/>
    </location>
</feature>
<evidence type="ECO:0000256" key="1">
    <source>
        <dbReference type="ARBA" id="ARBA00007664"/>
    </source>
</evidence>
<dbReference type="PRINTS" id="PR00722">
    <property type="entry name" value="CHYMOTRYPSIN"/>
</dbReference>